<proteinExistence type="predicted"/>
<reference evidence="3" key="1">
    <citation type="submission" date="2024-06" db="EMBL/GenBank/DDBJ databases">
        <title>Multi-omics analyses provide insights into the biosynthesis of the anticancer antibiotic pleurotin in Hohenbuehelia grisea.</title>
        <authorList>
            <person name="Weaver J.A."/>
            <person name="Alberti F."/>
        </authorList>
    </citation>
    <scope>NUCLEOTIDE SEQUENCE [LARGE SCALE GENOMIC DNA]</scope>
    <source>
        <strain evidence="3">T-177</strain>
    </source>
</reference>
<dbReference type="EMBL" id="JASNQZ010000012">
    <property type="protein sequence ID" value="KAL0949620.1"/>
    <property type="molecule type" value="Genomic_DNA"/>
</dbReference>
<accession>A0ABR3J2C3</accession>
<evidence type="ECO:0000313" key="3">
    <source>
        <dbReference type="Proteomes" id="UP001556367"/>
    </source>
</evidence>
<feature type="region of interest" description="Disordered" evidence="1">
    <location>
        <begin position="19"/>
        <end position="112"/>
    </location>
</feature>
<evidence type="ECO:0000313" key="2">
    <source>
        <dbReference type="EMBL" id="KAL0949620.1"/>
    </source>
</evidence>
<comment type="caution">
    <text evidence="2">The sequence shown here is derived from an EMBL/GenBank/DDBJ whole genome shotgun (WGS) entry which is preliminary data.</text>
</comment>
<protein>
    <submittedName>
        <fullName evidence="2">Uncharacterized protein</fullName>
    </submittedName>
</protein>
<feature type="region of interest" description="Disordered" evidence="1">
    <location>
        <begin position="183"/>
        <end position="246"/>
    </location>
</feature>
<feature type="compositionally biased region" description="Basic residues" evidence="1">
    <location>
        <begin position="235"/>
        <end position="246"/>
    </location>
</feature>
<keyword evidence="3" id="KW-1185">Reference proteome</keyword>
<feature type="compositionally biased region" description="Low complexity" evidence="1">
    <location>
        <begin position="20"/>
        <end position="38"/>
    </location>
</feature>
<dbReference type="Proteomes" id="UP001556367">
    <property type="component" value="Unassembled WGS sequence"/>
</dbReference>
<evidence type="ECO:0000256" key="1">
    <source>
        <dbReference type="SAM" id="MobiDB-lite"/>
    </source>
</evidence>
<gene>
    <name evidence="2" type="ORF">HGRIS_009665</name>
</gene>
<sequence>MATTLPSFVELMASLGINNTAPAAQQTPSSSPRASPRPKSSNGGSPALAGSSPRDSSSSRARNARYSPYSPISSRRSSLSSSSSISENGSLRSSSRSPSVTSSPRLRKRSNQNLTINVYGSAADLSANTPISIFVRRKTPGTSPTSPTFPRDSCCNAEALPDYLAPLSLPTLPPLLPLSANSEDFPITPDSDSFPEYPMDESSKSIAETEAPFTRRSRRTGTRISTPPSSAGLGRVRRHRQLVRAA</sequence>
<name>A0ABR3J2C3_9AGAR</name>
<organism evidence="2 3">
    <name type="scientific">Hohenbuehelia grisea</name>
    <dbReference type="NCBI Taxonomy" id="104357"/>
    <lineage>
        <taxon>Eukaryota</taxon>
        <taxon>Fungi</taxon>
        <taxon>Dikarya</taxon>
        <taxon>Basidiomycota</taxon>
        <taxon>Agaricomycotina</taxon>
        <taxon>Agaricomycetes</taxon>
        <taxon>Agaricomycetidae</taxon>
        <taxon>Agaricales</taxon>
        <taxon>Pleurotineae</taxon>
        <taxon>Pleurotaceae</taxon>
        <taxon>Hohenbuehelia</taxon>
    </lineage>
</organism>
<feature type="compositionally biased region" description="Low complexity" evidence="1">
    <location>
        <begin position="51"/>
        <end position="104"/>
    </location>
</feature>